<keyword evidence="3" id="KW-0804">Transcription</keyword>
<dbReference type="InterPro" id="IPR036388">
    <property type="entry name" value="WH-like_DNA-bd_sf"/>
</dbReference>
<keyword evidence="7" id="KW-1185">Reference proteome</keyword>
<dbReference type="PROSITE" id="PS51118">
    <property type="entry name" value="HTH_HXLR"/>
    <property type="match status" value="1"/>
</dbReference>
<comment type="caution">
    <text evidence="6">The sequence shown here is derived from an EMBL/GenBank/DDBJ whole genome shotgun (WGS) entry which is preliminary data.</text>
</comment>
<dbReference type="PANTHER" id="PTHR33204">
    <property type="entry name" value="TRANSCRIPTIONAL REGULATOR, MARR FAMILY"/>
    <property type="match status" value="1"/>
</dbReference>
<dbReference type="InterPro" id="IPR002577">
    <property type="entry name" value="HTH_HxlR"/>
</dbReference>
<dbReference type="Pfam" id="PF01638">
    <property type="entry name" value="HxlR"/>
    <property type="match status" value="1"/>
</dbReference>
<feature type="region of interest" description="Disordered" evidence="4">
    <location>
        <begin position="1"/>
        <end position="20"/>
    </location>
</feature>
<gene>
    <name evidence="6" type="ORF">RD149_13435</name>
</gene>
<organism evidence="6 7">
    <name type="scientific">Gordonia westfalica</name>
    <dbReference type="NCBI Taxonomy" id="158898"/>
    <lineage>
        <taxon>Bacteria</taxon>
        <taxon>Bacillati</taxon>
        <taxon>Actinomycetota</taxon>
        <taxon>Actinomycetes</taxon>
        <taxon>Mycobacteriales</taxon>
        <taxon>Gordoniaceae</taxon>
        <taxon>Gordonia</taxon>
    </lineage>
</organism>
<dbReference type="RefSeq" id="WP_310950855.1">
    <property type="nucleotide sequence ID" value="NZ_JAVLUS010000010.1"/>
</dbReference>
<evidence type="ECO:0000259" key="5">
    <source>
        <dbReference type="PROSITE" id="PS51118"/>
    </source>
</evidence>
<dbReference type="PANTHER" id="PTHR33204:SF39">
    <property type="entry name" value="TRANSCRIPTIONAL REGULATORY PROTEIN"/>
    <property type="match status" value="1"/>
</dbReference>
<feature type="domain" description="HTH hxlR-type" evidence="5">
    <location>
        <begin position="29"/>
        <end position="127"/>
    </location>
</feature>
<dbReference type="InterPro" id="IPR036390">
    <property type="entry name" value="WH_DNA-bd_sf"/>
</dbReference>
<protein>
    <submittedName>
        <fullName evidence="6">Helix-turn-helix domain-containing protein</fullName>
    </submittedName>
</protein>
<evidence type="ECO:0000256" key="4">
    <source>
        <dbReference type="SAM" id="MobiDB-lite"/>
    </source>
</evidence>
<evidence type="ECO:0000256" key="3">
    <source>
        <dbReference type="ARBA" id="ARBA00023163"/>
    </source>
</evidence>
<dbReference type="SUPFAM" id="SSF46785">
    <property type="entry name" value="Winged helix' DNA-binding domain"/>
    <property type="match status" value="1"/>
</dbReference>
<reference evidence="6 7" key="1">
    <citation type="submission" date="2023-08" db="EMBL/GenBank/DDBJ databases">
        <title>Bioegradation of LLDPE and BLDPE plastic by marine bacteria from coast plastic debris.</title>
        <authorList>
            <person name="Rong Z."/>
        </authorList>
    </citation>
    <scope>NUCLEOTIDE SEQUENCE [LARGE SCALE GENOMIC DNA]</scope>
    <source>
        <strain evidence="6 7">Z-2</strain>
    </source>
</reference>
<evidence type="ECO:0000256" key="2">
    <source>
        <dbReference type="ARBA" id="ARBA00023125"/>
    </source>
</evidence>
<dbReference type="Gene3D" id="1.10.10.10">
    <property type="entry name" value="Winged helix-like DNA-binding domain superfamily/Winged helix DNA-binding domain"/>
    <property type="match status" value="1"/>
</dbReference>
<evidence type="ECO:0000313" key="7">
    <source>
        <dbReference type="Proteomes" id="UP001265083"/>
    </source>
</evidence>
<evidence type="ECO:0000313" key="6">
    <source>
        <dbReference type="EMBL" id="MDS1114770.1"/>
    </source>
</evidence>
<name>A0ABU2GTK7_9ACTN</name>
<proteinExistence type="predicted"/>
<dbReference type="Proteomes" id="UP001265083">
    <property type="component" value="Unassembled WGS sequence"/>
</dbReference>
<sequence>MPDTPARAFQPPEPAEAAPVADHDLRIDAASRELLGQVLDKWSLSVLNELCEAPSRFNELRRAIPTVSQKSLTSTLRRLERNGIVERRMLSTRPVSVEYRITPLGKTVREPIDGLLEWASKHLPAIDAARQRFDDEILGPENG</sequence>
<accession>A0ABU2GTK7</accession>
<keyword evidence="1" id="KW-0805">Transcription regulation</keyword>
<evidence type="ECO:0000256" key="1">
    <source>
        <dbReference type="ARBA" id="ARBA00023015"/>
    </source>
</evidence>
<dbReference type="EMBL" id="JAVLUS010000010">
    <property type="protein sequence ID" value="MDS1114770.1"/>
    <property type="molecule type" value="Genomic_DNA"/>
</dbReference>
<keyword evidence="2" id="KW-0238">DNA-binding</keyword>